<comment type="subcellular location">
    <subcellularLocation>
        <location evidence="3">Cell membrane</location>
        <topology evidence="3">Peripheral membrane protein</topology>
        <orientation evidence="3">Cytoplasmic side</orientation>
    </subcellularLocation>
</comment>
<keyword evidence="8" id="KW-1185">Reference proteome</keyword>
<keyword evidence="3" id="KW-0830">Ubiquinone</keyword>
<evidence type="ECO:0000256" key="5">
    <source>
        <dbReference type="RuleBase" id="RU003582"/>
    </source>
</evidence>
<dbReference type="InterPro" id="IPR020396">
    <property type="entry name" value="NADH_UbQ_OxRdtase_CS"/>
</dbReference>
<keyword evidence="3" id="KW-1003">Cell membrane</keyword>
<dbReference type="EMBL" id="WTVA01000001">
    <property type="protein sequence ID" value="MZR21014.1"/>
    <property type="molecule type" value="Genomic_DNA"/>
</dbReference>
<organism evidence="7 8">
    <name type="scientific">Sneathiella chungangensis</name>
    <dbReference type="NCBI Taxonomy" id="1418234"/>
    <lineage>
        <taxon>Bacteria</taxon>
        <taxon>Pseudomonadati</taxon>
        <taxon>Pseudomonadota</taxon>
        <taxon>Alphaproteobacteria</taxon>
        <taxon>Sneathiellales</taxon>
        <taxon>Sneathiellaceae</taxon>
        <taxon>Sneathiella</taxon>
    </lineage>
</organism>
<keyword evidence="2 3" id="KW-0813">Transport</keyword>
<dbReference type="Gene3D" id="3.30.460.80">
    <property type="entry name" value="NADH:ubiquinone oxidoreductase, 30kDa subunit"/>
    <property type="match status" value="1"/>
</dbReference>
<keyword evidence="7" id="KW-0560">Oxidoreductase</keyword>
<dbReference type="SUPFAM" id="SSF143243">
    <property type="entry name" value="Nqo5-like"/>
    <property type="match status" value="1"/>
</dbReference>
<dbReference type="AlphaFoldDB" id="A0A845MD63"/>
<reference evidence="7 8" key="1">
    <citation type="journal article" date="2014" name="Int. J. Syst. Evol. Microbiol.">
        <title>Sneathiella chungangensis sp. nov., isolated from a marine sand, and emended description of the genus Sneathiella.</title>
        <authorList>
            <person name="Siamphan C."/>
            <person name="Kim H."/>
            <person name="Lee J.S."/>
            <person name="Kim W."/>
        </authorList>
    </citation>
    <scope>NUCLEOTIDE SEQUENCE [LARGE SCALE GENOMIC DNA]</scope>
    <source>
        <strain evidence="7 8">KCTC 32476</strain>
    </source>
</reference>
<evidence type="ECO:0000256" key="1">
    <source>
        <dbReference type="ARBA" id="ARBA00007569"/>
    </source>
</evidence>
<evidence type="ECO:0000256" key="4">
    <source>
        <dbReference type="RuleBase" id="RU003456"/>
    </source>
</evidence>
<evidence type="ECO:0000256" key="2">
    <source>
        <dbReference type="ARBA" id="ARBA00022448"/>
    </source>
</evidence>
<evidence type="ECO:0000313" key="7">
    <source>
        <dbReference type="EMBL" id="MZR21014.1"/>
    </source>
</evidence>
<comment type="caution">
    <text evidence="7">The sequence shown here is derived from an EMBL/GenBank/DDBJ whole genome shotgun (WGS) entry which is preliminary data.</text>
</comment>
<gene>
    <name evidence="3" type="primary">nuoC</name>
    <name evidence="7" type="ORF">GQF03_01560</name>
</gene>
<dbReference type="NCBIfam" id="NF004730">
    <property type="entry name" value="PRK06074.1-1"/>
    <property type="match status" value="1"/>
</dbReference>
<comment type="catalytic activity">
    <reaction evidence="3 5">
        <text>a quinone + NADH + 5 H(+)(in) = a quinol + NAD(+) + 4 H(+)(out)</text>
        <dbReference type="Rhea" id="RHEA:57888"/>
        <dbReference type="ChEBI" id="CHEBI:15378"/>
        <dbReference type="ChEBI" id="CHEBI:24646"/>
        <dbReference type="ChEBI" id="CHEBI:57540"/>
        <dbReference type="ChEBI" id="CHEBI:57945"/>
        <dbReference type="ChEBI" id="CHEBI:132124"/>
    </reaction>
</comment>
<dbReference type="GO" id="GO:0005886">
    <property type="term" value="C:plasma membrane"/>
    <property type="evidence" value="ECO:0007669"/>
    <property type="project" value="UniProtKB-SubCell"/>
</dbReference>
<dbReference type="HAMAP" id="MF_01357">
    <property type="entry name" value="NDH1_NuoC"/>
    <property type="match status" value="1"/>
</dbReference>
<accession>A0A845MD63</accession>
<protein>
    <recommendedName>
        <fullName evidence="3">NADH-quinone oxidoreductase subunit C</fullName>
        <ecNumber evidence="3">7.1.1.-</ecNumber>
    </recommendedName>
    <alternativeName>
        <fullName evidence="3">NADH dehydrogenase I subunit C</fullName>
    </alternativeName>
    <alternativeName>
        <fullName evidence="3">NDH-1 subunit C</fullName>
    </alternativeName>
</protein>
<dbReference type="GO" id="GO:0050136">
    <property type="term" value="F:NADH dehydrogenase (quinone) (non-electrogenic) activity"/>
    <property type="evidence" value="ECO:0007669"/>
    <property type="project" value="UniProtKB-UniRule"/>
</dbReference>
<dbReference type="OrthoDB" id="9803286at2"/>
<dbReference type="PROSITE" id="PS00542">
    <property type="entry name" value="COMPLEX1_30K"/>
    <property type="match status" value="1"/>
</dbReference>
<dbReference type="InterPro" id="IPR001268">
    <property type="entry name" value="NADH_UbQ_OxRdtase_30kDa_su"/>
</dbReference>
<name>A0A845MD63_9PROT</name>
<keyword evidence="3 4" id="KW-0520">NAD</keyword>
<dbReference type="Pfam" id="PF00329">
    <property type="entry name" value="Complex1_30kDa"/>
    <property type="match status" value="1"/>
</dbReference>
<dbReference type="PANTHER" id="PTHR10884">
    <property type="entry name" value="NADH DEHYDROGENASE UBIQUINONE IRON-SULFUR PROTEIN 3"/>
    <property type="match status" value="1"/>
</dbReference>
<keyword evidence="3 4" id="KW-1278">Translocase</keyword>
<keyword evidence="3 5" id="KW-0874">Quinone</keyword>
<dbReference type="NCBIfam" id="TIGR01961">
    <property type="entry name" value="NuoC_fam"/>
    <property type="match status" value="1"/>
</dbReference>
<feature type="domain" description="NADH:ubiquinone oxidoreductase 30kDa subunit" evidence="6">
    <location>
        <begin position="33"/>
        <end position="153"/>
    </location>
</feature>
<dbReference type="InterPro" id="IPR010218">
    <property type="entry name" value="NADH_DH_suC"/>
</dbReference>
<comment type="function">
    <text evidence="3">NDH-1 shuttles electrons from NADH, via FMN and iron-sulfur (Fe-S) centers, to quinones in the respiratory chain. The immediate electron acceptor for the enzyme in this species is believed to be ubiquinone. Couples the redox reaction to proton translocation (for every two electrons transferred, four hydrogen ions are translocated across the cytoplasmic membrane), and thus conserves the redox energy in a proton gradient.</text>
</comment>
<comment type="subunit">
    <text evidence="3">NDH-1 is composed of 14 different subunits. Subunits NuoB, C, D, E, F, and G constitute the peripheral sector of the complex.</text>
</comment>
<dbReference type="NCBIfam" id="NF004733">
    <property type="entry name" value="PRK06074.1-5"/>
    <property type="match status" value="1"/>
</dbReference>
<comment type="similarity">
    <text evidence="1 3 4">Belongs to the complex I 30 kDa subunit family.</text>
</comment>
<proteinExistence type="inferred from homology"/>
<keyword evidence="3" id="KW-0472">Membrane</keyword>
<dbReference type="EC" id="7.1.1.-" evidence="3"/>
<dbReference type="InterPro" id="IPR037232">
    <property type="entry name" value="NADH_quin_OxRdtase_su_C/D-like"/>
</dbReference>
<dbReference type="Proteomes" id="UP000445696">
    <property type="component" value="Unassembled WGS sequence"/>
</dbReference>
<sequence length="202" mass="23341">MYEALKELGELIAAELSDDVVSTKIALGELIVNIRTDSVDKVLEFLRNDPNCKFEVLCDVCGVDYPNRSKRFDVVYNLLSLRHNQRIIVKTETDARTPVPSVVGLFPAANWFEREAWDMYGIMFSGHPDLRRMLTDYGFEGHPLRKDFPLTGYVELRYSEDEKRVMYEPVNLTQEFRKFDFESPWEGTQYVLPGDEKAEGQG</sequence>
<dbReference type="GO" id="GO:0008137">
    <property type="term" value="F:NADH dehydrogenase (ubiquinone) activity"/>
    <property type="evidence" value="ECO:0007669"/>
    <property type="project" value="InterPro"/>
</dbReference>
<dbReference type="RefSeq" id="WP_161337427.1">
    <property type="nucleotide sequence ID" value="NZ_JBHSDG010000002.1"/>
</dbReference>
<evidence type="ECO:0000256" key="3">
    <source>
        <dbReference type="HAMAP-Rule" id="MF_01357"/>
    </source>
</evidence>
<dbReference type="PANTHER" id="PTHR10884:SF14">
    <property type="entry name" value="NADH DEHYDROGENASE [UBIQUINONE] IRON-SULFUR PROTEIN 3, MITOCHONDRIAL"/>
    <property type="match status" value="1"/>
</dbReference>
<evidence type="ECO:0000313" key="8">
    <source>
        <dbReference type="Proteomes" id="UP000445696"/>
    </source>
</evidence>
<evidence type="ECO:0000259" key="6">
    <source>
        <dbReference type="Pfam" id="PF00329"/>
    </source>
</evidence>
<dbReference type="GO" id="GO:0048038">
    <property type="term" value="F:quinone binding"/>
    <property type="evidence" value="ECO:0007669"/>
    <property type="project" value="UniProtKB-KW"/>
</dbReference>